<accession>A0A238KR30</accession>
<evidence type="ECO:0000259" key="2">
    <source>
        <dbReference type="PROSITE" id="PS50994"/>
    </source>
</evidence>
<dbReference type="AlphaFoldDB" id="A0A238KR30"/>
<dbReference type="InterPro" id="IPR036397">
    <property type="entry name" value="RNaseH_sf"/>
</dbReference>
<dbReference type="EMBL" id="FXYG01000003">
    <property type="protein sequence ID" value="SMX44592.1"/>
    <property type="molecule type" value="Genomic_DNA"/>
</dbReference>
<feature type="region of interest" description="Disordered" evidence="1">
    <location>
        <begin position="664"/>
        <end position="741"/>
    </location>
</feature>
<proteinExistence type="predicted"/>
<evidence type="ECO:0000256" key="1">
    <source>
        <dbReference type="SAM" id="MobiDB-lite"/>
    </source>
</evidence>
<sequence length="741" mass="84299">MAPRALYKVPQGSELILDRRRWHVVGKDPDGYAVESLEDGECITLSFERVNEALKCGDATLITPKMAESKRKLLEYMGGYERVEQLPEQERRDVRVRLCLVHAMEKLEASGAKLTQRYLDRRDVRKRLRKMAIELSGDEDLFHNARIGRKSHPHALPKGRKLQEMRRVFLEFDRNPVVLMRRHNKKGWQKGKSRLCMTQERFIDFVLDKFLDLRQPKLGTLYTDAKEVFHVPEEAVLQGFEFPSITTVRKRAKAESPLVKEIGRNGGRYTQNKFGAGSTDIRALKFGETCVTDQVYLSIFTDSSGEEKIREIDRKKEGTPLEEGEVRRLWLFYMMDLATRLPLAWLLSETADGDHQKKLLRMAMRDKTREKIRYGCTHDPAPPVRPKLVKSDNGTATRNEDIYASLLGMGTTIVTGRAYNSVDNSFGERPFGTLQWRLLNFLPGYVGSGPGELNGYDGKKNAELTPEKLMGYVSRFFVDEYPHDRHNGTGMFGATPMQKFDEVTKYFGEIDAPDAEMLRIHLGEKATATTSSEGVKIFGIPYNSGELQKFAGGKRKRVTVFLNPDDLRHVTVISDETKDVMTADLRMTTFADLTLEEAIAVMRAAVEDNPEKRALHEEHLKKARARRVRESGYFPDSNLPSSYERMEKYRRLAEEMAHVELVPLPRSAPTTLPGQVMKRDESTPPAALPASEIESPPASMREDAMPESRKDHGHDQKGPPETPDTAPRPGRTFKPIKESKL</sequence>
<protein>
    <submittedName>
        <fullName evidence="3">Integrase core domain protein</fullName>
    </submittedName>
</protein>
<reference evidence="4" key="1">
    <citation type="submission" date="2017-05" db="EMBL/GenBank/DDBJ databases">
        <authorList>
            <person name="Rodrigo-Torres L."/>
            <person name="Arahal R. D."/>
            <person name="Lucena T."/>
        </authorList>
    </citation>
    <scope>NUCLEOTIDE SEQUENCE [LARGE SCALE GENOMIC DNA]</scope>
    <source>
        <strain evidence="4">CECT 8715</strain>
    </source>
</reference>
<dbReference type="Pfam" id="PF09299">
    <property type="entry name" value="Mu-transpos_C"/>
    <property type="match status" value="1"/>
</dbReference>
<feature type="compositionally biased region" description="Basic and acidic residues" evidence="1">
    <location>
        <begin position="700"/>
        <end position="718"/>
    </location>
</feature>
<keyword evidence="4" id="KW-1185">Reference proteome</keyword>
<evidence type="ECO:0000313" key="3">
    <source>
        <dbReference type="EMBL" id="SMX44592.1"/>
    </source>
</evidence>
<evidence type="ECO:0000313" key="4">
    <source>
        <dbReference type="Proteomes" id="UP000202485"/>
    </source>
</evidence>
<dbReference type="PROSITE" id="PS50994">
    <property type="entry name" value="INTEGRASE"/>
    <property type="match status" value="1"/>
</dbReference>
<dbReference type="InterPro" id="IPR015378">
    <property type="entry name" value="Transposase-like_Mu_C"/>
</dbReference>
<dbReference type="GO" id="GO:0003676">
    <property type="term" value="F:nucleic acid binding"/>
    <property type="evidence" value="ECO:0007669"/>
    <property type="project" value="InterPro"/>
</dbReference>
<name>A0A238KR30_9RHOB</name>
<dbReference type="Gene3D" id="3.30.420.10">
    <property type="entry name" value="Ribonuclease H-like superfamily/Ribonuclease H"/>
    <property type="match status" value="1"/>
</dbReference>
<gene>
    <name evidence="3" type="ORF">RUA8715_02482</name>
</gene>
<dbReference type="Proteomes" id="UP000202485">
    <property type="component" value="Unassembled WGS sequence"/>
</dbReference>
<dbReference type="GO" id="GO:0015074">
    <property type="term" value="P:DNA integration"/>
    <property type="evidence" value="ECO:0007669"/>
    <property type="project" value="InterPro"/>
</dbReference>
<feature type="domain" description="Integrase catalytic" evidence="2">
    <location>
        <begin position="302"/>
        <end position="504"/>
    </location>
</feature>
<dbReference type="OrthoDB" id="5287589at2"/>
<organism evidence="3 4">
    <name type="scientific">Ruegeria arenilitoris</name>
    <dbReference type="NCBI Taxonomy" id="1173585"/>
    <lineage>
        <taxon>Bacteria</taxon>
        <taxon>Pseudomonadati</taxon>
        <taxon>Pseudomonadota</taxon>
        <taxon>Alphaproteobacteria</taxon>
        <taxon>Rhodobacterales</taxon>
        <taxon>Roseobacteraceae</taxon>
        <taxon>Ruegeria</taxon>
    </lineage>
</organism>
<dbReference type="InterPro" id="IPR001584">
    <property type="entry name" value="Integrase_cat-core"/>
</dbReference>
<dbReference type="InterPro" id="IPR012337">
    <property type="entry name" value="RNaseH-like_sf"/>
</dbReference>
<dbReference type="SUPFAM" id="SSF53098">
    <property type="entry name" value="Ribonuclease H-like"/>
    <property type="match status" value="1"/>
</dbReference>
<dbReference type="RefSeq" id="WP_093963994.1">
    <property type="nucleotide sequence ID" value="NZ_FXYG01000003.1"/>
</dbReference>